<gene>
    <name evidence="2" type="ORF">K402DRAFT_426014</name>
</gene>
<proteinExistence type="predicted"/>
<feature type="compositionally biased region" description="Basic and acidic residues" evidence="1">
    <location>
        <begin position="1157"/>
        <end position="1170"/>
    </location>
</feature>
<keyword evidence="3" id="KW-1185">Reference proteome</keyword>
<feature type="compositionally biased region" description="Polar residues" evidence="1">
    <location>
        <begin position="292"/>
        <end position="307"/>
    </location>
</feature>
<feature type="region of interest" description="Disordered" evidence="1">
    <location>
        <begin position="139"/>
        <end position="1259"/>
    </location>
</feature>
<organism evidence="2 3">
    <name type="scientific">Aulographum hederae CBS 113979</name>
    <dbReference type="NCBI Taxonomy" id="1176131"/>
    <lineage>
        <taxon>Eukaryota</taxon>
        <taxon>Fungi</taxon>
        <taxon>Dikarya</taxon>
        <taxon>Ascomycota</taxon>
        <taxon>Pezizomycotina</taxon>
        <taxon>Dothideomycetes</taxon>
        <taxon>Pleosporomycetidae</taxon>
        <taxon>Aulographales</taxon>
        <taxon>Aulographaceae</taxon>
    </lineage>
</organism>
<feature type="compositionally biased region" description="Basic and acidic residues" evidence="1">
    <location>
        <begin position="547"/>
        <end position="561"/>
    </location>
</feature>
<feature type="compositionally biased region" description="Low complexity" evidence="1">
    <location>
        <begin position="470"/>
        <end position="481"/>
    </location>
</feature>
<feature type="compositionally biased region" description="Low complexity" evidence="1">
    <location>
        <begin position="1411"/>
        <end position="1428"/>
    </location>
</feature>
<feature type="region of interest" description="Disordered" evidence="1">
    <location>
        <begin position="1348"/>
        <end position="1515"/>
    </location>
</feature>
<dbReference type="EMBL" id="ML977227">
    <property type="protein sequence ID" value="KAF1980702.1"/>
    <property type="molecule type" value="Genomic_DNA"/>
</dbReference>
<feature type="compositionally biased region" description="Basic and acidic residues" evidence="1">
    <location>
        <begin position="87"/>
        <end position="105"/>
    </location>
</feature>
<evidence type="ECO:0000313" key="3">
    <source>
        <dbReference type="Proteomes" id="UP000800041"/>
    </source>
</evidence>
<feature type="region of interest" description="Disordered" evidence="1">
    <location>
        <begin position="1"/>
        <end position="68"/>
    </location>
</feature>
<feature type="compositionally biased region" description="Basic and acidic residues" evidence="1">
    <location>
        <begin position="711"/>
        <end position="725"/>
    </location>
</feature>
<feature type="compositionally biased region" description="Low complexity" evidence="1">
    <location>
        <begin position="646"/>
        <end position="659"/>
    </location>
</feature>
<feature type="compositionally biased region" description="Polar residues" evidence="1">
    <location>
        <begin position="569"/>
        <end position="580"/>
    </location>
</feature>
<dbReference type="OrthoDB" id="5151921at2759"/>
<reference evidence="2" key="1">
    <citation type="journal article" date="2020" name="Stud. Mycol.">
        <title>101 Dothideomycetes genomes: a test case for predicting lifestyles and emergence of pathogens.</title>
        <authorList>
            <person name="Haridas S."/>
            <person name="Albert R."/>
            <person name="Binder M."/>
            <person name="Bloem J."/>
            <person name="Labutti K."/>
            <person name="Salamov A."/>
            <person name="Andreopoulos B."/>
            <person name="Baker S."/>
            <person name="Barry K."/>
            <person name="Bills G."/>
            <person name="Bluhm B."/>
            <person name="Cannon C."/>
            <person name="Castanera R."/>
            <person name="Culley D."/>
            <person name="Daum C."/>
            <person name="Ezra D."/>
            <person name="Gonzalez J."/>
            <person name="Henrissat B."/>
            <person name="Kuo A."/>
            <person name="Liang C."/>
            <person name="Lipzen A."/>
            <person name="Lutzoni F."/>
            <person name="Magnuson J."/>
            <person name="Mondo S."/>
            <person name="Nolan M."/>
            <person name="Ohm R."/>
            <person name="Pangilinan J."/>
            <person name="Park H.-J."/>
            <person name="Ramirez L."/>
            <person name="Alfaro M."/>
            <person name="Sun H."/>
            <person name="Tritt A."/>
            <person name="Yoshinaga Y."/>
            <person name="Zwiers L.-H."/>
            <person name="Turgeon B."/>
            <person name="Goodwin S."/>
            <person name="Spatafora J."/>
            <person name="Crous P."/>
            <person name="Grigoriev I."/>
        </authorList>
    </citation>
    <scope>NUCLEOTIDE SEQUENCE</scope>
    <source>
        <strain evidence="2">CBS 113979</strain>
    </source>
</reference>
<feature type="compositionally biased region" description="Low complexity" evidence="1">
    <location>
        <begin position="691"/>
        <end position="706"/>
    </location>
</feature>
<feature type="compositionally biased region" description="Gly residues" evidence="1">
    <location>
        <begin position="1463"/>
        <end position="1480"/>
    </location>
</feature>
<feature type="compositionally biased region" description="Polar residues" evidence="1">
    <location>
        <begin position="1184"/>
        <end position="1196"/>
    </location>
</feature>
<protein>
    <submittedName>
        <fullName evidence="2">Uncharacterized protein</fullName>
    </submittedName>
</protein>
<feature type="region of interest" description="Disordered" evidence="1">
    <location>
        <begin position="82"/>
        <end position="105"/>
    </location>
</feature>
<feature type="compositionally biased region" description="Pro residues" evidence="1">
    <location>
        <begin position="1217"/>
        <end position="1227"/>
    </location>
</feature>
<evidence type="ECO:0000256" key="1">
    <source>
        <dbReference type="SAM" id="MobiDB-lite"/>
    </source>
</evidence>
<feature type="compositionally biased region" description="Polar residues" evidence="1">
    <location>
        <begin position="232"/>
        <end position="244"/>
    </location>
</feature>
<accession>A0A6G1GIL8</accession>
<feature type="compositionally biased region" description="Basic and acidic residues" evidence="1">
    <location>
        <begin position="44"/>
        <end position="68"/>
    </location>
</feature>
<evidence type="ECO:0000313" key="2">
    <source>
        <dbReference type="EMBL" id="KAF1980702.1"/>
    </source>
</evidence>
<dbReference type="Proteomes" id="UP000800041">
    <property type="component" value="Unassembled WGS sequence"/>
</dbReference>
<feature type="compositionally biased region" description="Basic and acidic residues" evidence="1">
    <location>
        <begin position="1506"/>
        <end position="1515"/>
    </location>
</feature>
<feature type="compositionally biased region" description="Polar residues" evidence="1">
    <location>
        <begin position="1400"/>
        <end position="1409"/>
    </location>
</feature>
<feature type="compositionally biased region" description="Polar residues" evidence="1">
    <location>
        <begin position="1089"/>
        <end position="1127"/>
    </location>
</feature>
<name>A0A6G1GIL8_9PEZI</name>
<feature type="compositionally biased region" description="Basic and acidic residues" evidence="1">
    <location>
        <begin position="149"/>
        <end position="162"/>
    </location>
</feature>
<feature type="compositionally biased region" description="Polar residues" evidence="1">
    <location>
        <begin position="799"/>
        <end position="810"/>
    </location>
</feature>
<feature type="compositionally biased region" description="Low complexity" evidence="1">
    <location>
        <begin position="1354"/>
        <end position="1367"/>
    </location>
</feature>
<feature type="compositionally biased region" description="Low complexity" evidence="1">
    <location>
        <begin position="1201"/>
        <end position="1216"/>
    </location>
</feature>
<feature type="compositionally biased region" description="Polar residues" evidence="1">
    <location>
        <begin position="893"/>
        <end position="907"/>
    </location>
</feature>
<sequence length="1515" mass="162969">MPGFGYHEPQGSPERLGVLPSPGKEIFEFPGADSGEGSPDERDEEGRGRSELVDLESEHMTKEERRRSRVLESVVRHASPVGYGIAESRKGKEREADAEQEATFEKDPLEVVSTEEGKLLAIQSPGTGKIRSVSPLATSTVLVNEPPPVDDRNQDAPVERSTRKFQRSVSPPEPDETQPLAETSPGGYQFPDQVASDIPGTLPTLEASKEPSISPLASTDATPMRSAVGISPISSVGNTPQSKSPGILDSKTEISTRMIVGAPASVFNESEEEREDASIPPVASTEEVPRGQNWNPLSSTQQDNGTLISPPIPPKIPMAEGTALSAQRDEVPSPNVTSDLPGSFPEDSEELPPQAEELQPPPRARGRLSALQIISEAAQTSESPQAKRLADQRISRDTNSIQGPVLEPTSATSTLPSDLVEASRTEVYMGKHRRTSTPDSWDQTGGGAQAEGGAEMSSDSDPTPTDPRRSSAVPPSATSPRARPPIPQTNPEELQRVEQKATKLSQGSPPSSPPIPQTNINDLMETEQKASRMSRSSIPSISRSAFHRHESAPSEISRDEESTGIPLHNVSSFTHSTGASENERIEEAVQTTLHRPQLGSPMTLDFTRHQQETGLQLERPMSFVPLPRDPEGAPPQEYINRPSPEPQRQLQQQPAQRFVPTPPRHDSLPAQGSPSDHPLQSRFSVGASPPRGLRQQGAGASGQRQRPFGQDTDRRGSGQREHLQSIHEQAFTRQAIDPRQHGSEFGLPGVGPPPEPQSARHRHTAFLRPGQRPNNAEKPGAANTRINPQLTVPEAIRANSYQSNVTADSQDSTEKKKRKSGGLFHSFSKPLPSIPKEEPTPERSQNPGAFSAAKPQKENKAPKKLQRATTAPPPPSEEPNKKKRFSAFGALFSRSSTTGSKHQPNKLTKSDSNAHRNMKTQIDDTDARNQSAYQSTRQHHYGGPPPRSSSGATGGRAPDPFAPRPVTSPLEQPLSSAPPMPRHREDAVIPPPGGFYAPSNFGHTQGSSGVDAIEQQASAGYTSPPPQDYRRTPTAEYPSPSMLGYGSPQGGNGLRYSSTAPAPSGRRGSGNIPPHERVENAYFPVRHSSIASYGPQGQVSSPQTSGQSEYQASLSSSVSPISQGQNQFHREGSAGSINSPPPHQPVPGQYTRTPSAGHDRMSSISEHQERPYMLTLPVGDVAQGQESNRNSLQFASQAHMHAAYGHPQAQAQAQALPPQPQLHPPQPYQLQSYNPVPPQDPSRPIDPNNPYNLPAVYPREGDDAENMTWAAAYDRAQQEELLEQYRIQHVQRKAQEQVKRRLEEQARLQLEARANAEMVRMAERGGRQGEIERGGTLERPRSSIVGIPETEMRSPISAPSAAPLASPTSTGTGPVVSNLRTVSEPTGEESSLYAAPSPIASRSPQTARSPTAWSAEGAGTGTASSGATQPGRGNLTHPPTLDAANAAMCPLPNSPVHGQGYASPGGFGAFDGRAGGAGRGRGGRGRGREEEEPIVMRGASYPGMEWEPRWDGTVD</sequence>
<feature type="compositionally biased region" description="Low complexity" evidence="1">
    <location>
        <begin position="531"/>
        <end position="544"/>
    </location>
</feature>